<evidence type="ECO:0000256" key="1">
    <source>
        <dbReference type="ARBA" id="ARBA00003283"/>
    </source>
</evidence>
<dbReference type="InterPro" id="IPR002104">
    <property type="entry name" value="Integrase_catalytic"/>
</dbReference>
<dbReference type="CDD" id="cd01189">
    <property type="entry name" value="INT_ICEBs1_C_like"/>
    <property type="match status" value="1"/>
</dbReference>
<dbReference type="SMART" id="SM00530">
    <property type="entry name" value="HTH_XRE"/>
    <property type="match status" value="1"/>
</dbReference>
<feature type="domain" description="Tyr recombinase" evidence="5">
    <location>
        <begin position="246"/>
        <end position="450"/>
    </location>
</feature>
<dbReference type="CDD" id="cd00093">
    <property type="entry name" value="HTH_XRE"/>
    <property type="match status" value="1"/>
</dbReference>
<proteinExistence type="inferred from homology"/>
<accession>A0ABS6EQP6</accession>
<keyword evidence="3" id="KW-0238">DNA-binding</keyword>
<comment type="function">
    <text evidence="1">Site-specific tyrosine recombinase, which acts by catalyzing the cutting and rejoining of the recombining DNA molecules.</text>
</comment>
<evidence type="ECO:0000313" key="7">
    <source>
        <dbReference type="Proteomes" id="UP000783588"/>
    </source>
</evidence>
<dbReference type="PROSITE" id="PS50943">
    <property type="entry name" value="HTH_CROC1"/>
    <property type="match status" value="1"/>
</dbReference>
<evidence type="ECO:0000259" key="5">
    <source>
        <dbReference type="PROSITE" id="PS51898"/>
    </source>
</evidence>
<evidence type="ECO:0000313" key="6">
    <source>
        <dbReference type="EMBL" id="MBU5489808.1"/>
    </source>
</evidence>
<name>A0ABS6EQP6_9FIRM</name>
<dbReference type="EMBL" id="JAHLQI010000002">
    <property type="protein sequence ID" value="MBU5489808.1"/>
    <property type="molecule type" value="Genomic_DNA"/>
</dbReference>
<sequence length="461" mass="51029">MPTVRKRGKSYLLKAYEGYTADGKQIVHTRTWNPPAGMSPTKARKEAMKAAVLFEQQIQTGLVLSSSVKFEEFAQRFFLDYGNTNLRPRTLHGYKQLMPRINAAIGHIRIDKLKPAHLTAFYKQLAAAGVRADGKAVPCADIRQLAKAAGFTQKHLAACSGLGVGTLREAYNGRAIAQESAERLSKALDIPVNQLFTCPQSTKALSPTTIRKYHSVISSILTKAVKWQVIVSNPAERAELPKPEPKEAVYLDEVQTAHLLQLMEQETEVHRVMVSLLIFTGMRRAELCGLEWSDIDFEHALIHIRRTSQYIPKQGIIEDLTKNTSSQRAVAVSASVLSTLRIYKAHQAEQRLKLGTAWNPAWAEHPRLFTQADGLPINPDSVTKWFHSFIARSDLPPIHIHSLRHTNATLQIAGGVPLTTVADRLGHATPATTTKVYSHAIQSANAAAADTLERMLHAKQA</sequence>
<dbReference type="Pfam" id="PF13443">
    <property type="entry name" value="HTH_26"/>
    <property type="match status" value="1"/>
</dbReference>
<keyword evidence="7" id="KW-1185">Reference proteome</keyword>
<dbReference type="PANTHER" id="PTHR30349">
    <property type="entry name" value="PHAGE INTEGRASE-RELATED"/>
    <property type="match status" value="1"/>
</dbReference>
<dbReference type="Pfam" id="PF14659">
    <property type="entry name" value="Phage_int_SAM_3"/>
    <property type="match status" value="1"/>
</dbReference>
<evidence type="ECO:0000259" key="4">
    <source>
        <dbReference type="PROSITE" id="PS50943"/>
    </source>
</evidence>
<reference evidence="6 7" key="1">
    <citation type="submission" date="2021-06" db="EMBL/GenBank/DDBJ databases">
        <authorList>
            <person name="Sun Q."/>
            <person name="Li D."/>
        </authorList>
    </citation>
    <scope>NUCLEOTIDE SEQUENCE [LARGE SCALE GENOMIC DNA]</scope>
    <source>
        <strain evidence="6 7">MSJd-7</strain>
    </source>
</reference>
<organism evidence="6 7">
    <name type="scientific">Butyricicoccus intestinisimiae</name>
    <dbReference type="NCBI Taxonomy" id="2841509"/>
    <lineage>
        <taxon>Bacteria</taxon>
        <taxon>Bacillati</taxon>
        <taxon>Bacillota</taxon>
        <taxon>Clostridia</taxon>
        <taxon>Eubacteriales</taxon>
        <taxon>Butyricicoccaceae</taxon>
        <taxon>Butyricicoccus</taxon>
    </lineage>
</organism>
<evidence type="ECO:0000256" key="2">
    <source>
        <dbReference type="ARBA" id="ARBA00008857"/>
    </source>
</evidence>
<gene>
    <name evidence="6" type="ORF">KQI75_04070</name>
</gene>
<dbReference type="InterPro" id="IPR001387">
    <property type="entry name" value="Cro/C1-type_HTH"/>
</dbReference>
<dbReference type="Pfam" id="PF00589">
    <property type="entry name" value="Phage_integrase"/>
    <property type="match status" value="1"/>
</dbReference>
<evidence type="ECO:0000256" key="3">
    <source>
        <dbReference type="ARBA" id="ARBA00023125"/>
    </source>
</evidence>
<comment type="caution">
    <text evidence="6">The sequence shown here is derived from an EMBL/GenBank/DDBJ whole genome shotgun (WGS) entry which is preliminary data.</text>
</comment>
<feature type="domain" description="HTH cro/C1-type" evidence="4">
    <location>
        <begin position="142"/>
        <end position="195"/>
    </location>
</feature>
<dbReference type="InterPro" id="IPR050090">
    <property type="entry name" value="Tyrosine_recombinase_XerCD"/>
</dbReference>
<protein>
    <submittedName>
        <fullName evidence="6">Tyrosine-type recombinase/integrase</fullName>
    </submittedName>
</protein>
<dbReference type="InterPro" id="IPR004107">
    <property type="entry name" value="Integrase_SAM-like_N"/>
</dbReference>
<dbReference type="Proteomes" id="UP000783588">
    <property type="component" value="Unassembled WGS sequence"/>
</dbReference>
<comment type="similarity">
    <text evidence="2">Belongs to the 'phage' integrase family.</text>
</comment>
<dbReference type="PANTHER" id="PTHR30349:SF41">
    <property type="entry name" value="INTEGRASE_RECOMBINASE PROTEIN MJ0367-RELATED"/>
    <property type="match status" value="1"/>
</dbReference>
<dbReference type="PROSITE" id="PS51898">
    <property type="entry name" value="TYR_RECOMBINASE"/>
    <property type="match status" value="1"/>
</dbReference>